<keyword evidence="3" id="KW-0309">Germination</keyword>
<evidence type="ECO:0000256" key="6">
    <source>
        <dbReference type="ARBA" id="ARBA00022969"/>
    </source>
</evidence>
<accession>S0FRQ4</accession>
<dbReference type="GO" id="GO:0016787">
    <property type="term" value="F:hydrolase activity"/>
    <property type="evidence" value="ECO:0007669"/>
    <property type="project" value="UniProtKB-KW"/>
</dbReference>
<dbReference type="InterPro" id="IPR011105">
    <property type="entry name" value="Cell_wall_hydrolase_SleB"/>
</dbReference>
<dbReference type="Gene3D" id="1.10.10.2520">
    <property type="entry name" value="Cell wall hydrolase SleB, domain 1"/>
    <property type="match status" value="1"/>
</dbReference>
<comment type="caution">
    <text evidence="11">The sequence shown here is derived from an EMBL/GenBank/DDBJ whole genome shotgun (WGS) entry which is preliminary data.</text>
</comment>
<dbReference type="InterPro" id="IPR036366">
    <property type="entry name" value="PGBDSf"/>
</dbReference>
<keyword evidence="4" id="KW-0732">Signal</keyword>
<keyword evidence="12" id="KW-1185">Reference proteome</keyword>
<dbReference type="InterPro" id="IPR002477">
    <property type="entry name" value="Peptidoglycan-bd-like"/>
</dbReference>
<dbReference type="InterPro" id="IPR042047">
    <property type="entry name" value="SleB_dom1"/>
</dbReference>
<reference evidence="11 12" key="1">
    <citation type="journal article" date="2013" name="Genome Announc.">
        <title>Draft Genome Sequence of the Cellulolytic, Mesophilic, Anaerobic Bacterium Clostridium termitidis Strain CT1112 (DSM 5398).</title>
        <authorList>
            <person name="Lal S."/>
            <person name="Ramachandran U."/>
            <person name="Zhang X."/>
            <person name="Munir R."/>
            <person name="Sparling R."/>
            <person name="Levin D.B."/>
        </authorList>
    </citation>
    <scope>NUCLEOTIDE SEQUENCE [LARGE SCALE GENOMIC DNA]</scope>
    <source>
        <strain evidence="11 12">CT1112</strain>
    </source>
</reference>
<dbReference type="EMBL" id="AORV01000022">
    <property type="protein sequence ID" value="EMS73036.1"/>
    <property type="molecule type" value="Genomic_DNA"/>
</dbReference>
<feature type="domain" description="Cell wall hydrolase SleB" evidence="10">
    <location>
        <begin position="130"/>
        <end position="229"/>
    </location>
</feature>
<evidence type="ECO:0000256" key="8">
    <source>
        <dbReference type="NCBIfam" id="TIGR02869"/>
    </source>
</evidence>
<gene>
    <name evidence="11" type="ORF">CTER_1003</name>
</gene>
<dbReference type="Proteomes" id="UP000014155">
    <property type="component" value="Unassembled WGS sequence"/>
</dbReference>
<dbReference type="GO" id="GO:0009847">
    <property type="term" value="P:spore germination"/>
    <property type="evidence" value="ECO:0007669"/>
    <property type="project" value="UniProtKB-UniRule"/>
</dbReference>
<dbReference type="PATRIC" id="fig|1195236.3.peg.1298"/>
<evidence type="ECO:0000259" key="9">
    <source>
        <dbReference type="Pfam" id="PF01471"/>
    </source>
</evidence>
<keyword evidence="5 11" id="KW-0378">Hydrolase</keyword>
<organism evidence="11 12">
    <name type="scientific">Ruminiclostridium cellobioparum subsp. termitidis CT1112</name>
    <dbReference type="NCBI Taxonomy" id="1195236"/>
    <lineage>
        <taxon>Bacteria</taxon>
        <taxon>Bacillati</taxon>
        <taxon>Bacillota</taxon>
        <taxon>Clostridia</taxon>
        <taxon>Eubacteriales</taxon>
        <taxon>Oscillospiraceae</taxon>
        <taxon>Ruminiclostridium</taxon>
    </lineage>
</organism>
<keyword evidence="7" id="KW-0961">Cell wall biogenesis/degradation</keyword>
<dbReference type="Gene3D" id="6.20.240.60">
    <property type="match status" value="1"/>
</dbReference>
<dbReference type="NCBIfam" id="TIGR02869">
    <property type="entry name" value="spore_SleB"/>
    <property type="match status" value="1"/>
</dbReference>
<dbReference type="AlphaFoldDB" id="S0FRQ4"/>
<keyword evidence="6" id="KW-0749">Sporulation</keyword>
<dbReference type="Pfam" id="PF01471">
    <property type="entry name" value="PG_binding_1"/>
    <property type="match status" value="1"/>
</dbReference>
<evidence type="ECO:0000256" key="4">
    <source>
        <dbReference type="ARBA" id="ARBA00022729"/>
    </source>
</evidence>
<dbReference type="InterPro" id="IPR036365">
    <property type="entry name" value="PGBD-like_sf"/>
</dbReference>
<dbReference type="STRING" id="1195236.CTER_1003"/>
<proteinExistence type="inferred from homology"/>
<dbReference type="Pfam" id="PF07486">
    <property type="entry name" value="Hydrolase_2"/>
    <property type="match status" value="1"/>
</dbReference>
<dbReference type="GO" id="GO:0030435">
    <property type="term" value="P:sporulation resulting in formation of a cellular spore"/>
    <property type="evidence" value="ECO:0007669"/>
    <property type="project" value="UniProtKB-KW"/>
</dbReference>
<evidence type="ECO:0000256" key="7">
    <source>
        <dbReference type="ARBA" id="ARBA00023316"/>
    </source>
</evidence>
<comment type="similarity">
    <text evidence="1">Belongs to the SleB family.</text>
</comment>
<dbReference type="eggNOG" id="COG3409">
    <property type="taxonomic scope" value="Bacteria"/>
</dbReference>
<dbReference type="GO" id="GO:0071555">
    <property type="term" value="P:cell wall organization"/>
    <property type="evidence" value="ECO:0007669"/>
    <property type="project" value="UniProtKB-KW"/>
</dbReference>
<evidence type="ECO:0000256" key="5">
    <source>
        <dbReference type="ARBA" id="ARBA00022801"/>
    </source>
</evidence>
<evidence type="ECO:0000256" key="1">
    <source>
        <dbReference type="ARBA" id="ARBA00007010"/>
    </source>
</evidence>
<evidence type="ECO:0000313" key="11">
    <source>
        <dbReference type="EMBL" id="EMS73036.1"/>
    </source>
</evidence>
<evidence type="ECO:0000313" key="12">
    <source>
        <dbReference type="Proteomes" id="UP000014155"/>
    </source>
</evidence>
<dbReference type="RefSeq" id="WP_004624366.1">
    <property type="nucleotide sequence ID" value="NZ_AORV01000022.1"/>
</dbReference>
<evidence type="ECO:0000259" key="10">
    <source>
        <dbReference type="Pfam" id="PF07486"/>
    </source>
</evidence>
<evidence type="ECO:0000256" key="2">
    <source>
        <dbReference type="ARBA" id="ARBA00018364"/>
    </source>
</evidence>
<dbReference type="Gene3D" id="1.10.101.10">
    <property type="entry name" value="PGBD-like superfamily/PGBD"/>
    <property type="match status" value="1"/>
</dbReference>
<dbReference type="InterPro" id="IPR014224">
    <property type="entry name" value="Spore_cortex_SleB"/>
</dbReference>
<feature type="domain" description="Peptidoglycan binding-like" evidence="9">
    <location>
        <begin position="41"/>
        <end position="93"/>
    </location>
</feature>
<evidence type="ECO:0000256" key="3">
    <source>
        <dbReference type="ARBA" id="ARBA00022544"/>
    </source>
</evidence>
<protein>
    <recommendedName>
        <fullName evidence="2 8">Spore cortex-lytic enzyme</fullName>
    </recommendedName>
</protein>
<dbReference type="eggNOG" id="COG3773">
    <property type="taxonomic scope" value="Bacteria"/>
</dbReference>
<name>S0FRQ4_RUMCE</name>
<dbReference type="SUPFAM" id="SSF47090">
    <property type="entry name" value="PGBD-like"/>
    <property type="match status" value="1"/>
</dbReference>
<sequence>MKKHIKLVAFCLVVVFSLTLLGQGSLYFTGTASSLKLGDKGQEVKEMQQELKNWGYYNGKVNGNFGYDTFTSVLKYQRNYGFRANGIADRNILLSMGLGKVVETGTVNAASTKVTDEQLLARVINGEARGEPFEGQVAVGAIILNRVKNSKFPKTMAGVIYQPGAFTAVSDGQINVAINPKSTVVKAARDALAGWDPTDGCLYYWNPATATSKWIWSRTVKLKIGKHWFGI</sequence>